<evidence type="ECO:0000256" key="1">
    <source>
        <dbReference type="ARBA" id="ARBA00022448"/>
    </source>
</evidence>
<dbReference type="Proteomes" id="UP000003416">
    <property type="component" value="Unassembled WGS sequence"/>
</dbReference>
<dbReference type="GO" id="GO:0005886">
    <property type="term" value="C:plasma membrane"/>
    <property type="evidence" value="ECO:0007669"/>
    <property type="project" value="TreeGrafter"/>
</dbReference>
<organism evidence="9 10">
    <name type="scientific">Bacteroides fluxus YIT 12057</name>
    <dbReference type="NCBI Taxonomy" id="763034"/>
    <lineage>
        <taxon>Bacteria</taxon>
        <taxon>Pseudomonadati</taxon>
        <taxon>Bacteroidota</taxon>
        <taxon>Bacteroidia</taxon>
        <taxon>Bacteroidales</taxon>
        <taxon>Bacteroidaceae</taxon>
        <taxon>Bacteroides</taxon>
    </lineage>
</organism>
<comment type="caution">
    <text evidence="9">The sequence shown here is derived from an EMBL/GenBank/DDBJ whole genome shotgun (WGS) entry which is preliminary data.</text>
</comment>
<dbReference type="InterPro" id="IPR017900">
    <property type="entry name" value="4Fe4S_Fe_S_CS"/>
</dbReference>
<dbReference type="HOGENOM" id="CLU_024045_0_0_10"/>
<keyword evidence="2" id="KW-0004">4Fe-4S</keyword>
<dbReference type="PANTHER" id="PTHR30176">
    <property type="entry name" value="FERREDOXIN-TYPE PROTEIN NAPH"/>
    <property type="match status" value="1"/>
</dbReference>
<feature type="domain" description="4Fe-4S ferredoxin-type" evidence="8">
    <location>
        <begin position="245"/>
        <end position="271"/>
    </location>
</feature>
<dbReference type="PROSITE" id="PS51379">
    <property type="entry name" value="4FE4S_FER_2"/>
    <property type="match status" value="6"/>
</dbReference>
<keyword evidence="3" id="KW-0479">Metal-binding</keyword>
<dbReference type="EMBL" id="AFBN01000099">
    <property type="protein sequence ID" value="EGF51565.1"/>
    <property type="molecule type" value="Genomic_DNA"/>
</dbReference>
<dbReference type="eggNOG" id="COG1143">
    <property type="taxonomic scope" value="Bacteria"/>
</dbReference>
<dbReference type="Gene3D" id="3.30.70.20">
    <property type="match status" value="3"/>
</dbReference>
<keyword evidence="1" id="KW-0813">Transport</keyword>
<dbReference type="GO" id="GO:0046872">
    <property type="term" value="F:metal ion binding"/>
    <property type="evidence" value="ECO:0007669"/>
    <property type="project" value="UniProtKB-KW"/>
</dbReference>
<feature type="domain" description="4Fe-4S ferredoxin-type" evidence="8">
    <location>
        <begin position="461"/>
        <end position="493"/>
    </location>
</feature>
<dbReference type="CDD" id="cd16373">
    <property type="entry name" value="DMSOR_beta_like"/>
    <property type="match status" value="1"/>
</dbReference>
<evidence type="ECO:0000256" key="4">
    <source>
        <dbReference type="ARBA" id="ARBA00022982"/>
    </source>
</evidence>
<keyword evidence="7" id="KW-0812">Transmembrane</keyword>
<dbReference type="PROSITE" id="PS00198">
    <property type="entry name" value="4FE4S_FER_1"/>
    <property type="match status" value="2"/>
</dbReference>
<dbReference type="InterPro" id="IPR051684">
    <property type="entry name" value="Electron_Trans/Redox"/>
</dbReference>
<feature type="domain" description="4Fe-4S ferredoxin-type" evidence="8">
    <location>
        <begin position="215"/>
        <end position="244"/>
    </location>
</feature>
<keyword evidence="5" id="KW-0408">Iron</keyword>
<dbReference type="STRING" id="763034.HMPREF9446_03481"/>
<protein>
    <submittedName>
        <fullName evidence="9">4Fe-4S binding domain protein</fullName>
    </submittedName>
</protein>
<dbReference type="SUPFAM" id="SSF54862">
    <property type="entry name" value="4Fe-4S ferredoxins"/>
    <property type="match status" value="2"/>
</dbReference>
<dbReference type="Pfam" id="PF12838">
    <property type="entry name" value="Fer4_7"/>
    <property type="match status" value="2"/>
</dbReference>
<dbReference type="FunFam" id="3.30.70.20:FF:000046">
    <property type="entry name" value="Periplasmic [Fe] hydrogenase large subunit"/>
    <property type="match status" value="1"/>
</dbReference>
<dbReference type="eggNOG" id="COG0348">
    <property type="taxonomic scope" value="Bacteria"/>
</dbReference>
<feature type="transmembrane region" description="Helical" evidence="7">
    <location>
        <begin position="97"/>
        <end position="125"/>
    </location>
</feature>
<evidence type="ECO:0000256" key="5">
    <source>
        <dbReference type="ARBA" id="ARBA00023004"/>
    </source>
</evidence>
<evidence type="ECO:0000256" key="7">
    <source>
        <dbReference type="SAM" id="Phobius"/>
    </source>
</evidence>
<dbReference type="GeneID" id="86050854"/>
<evidence type="ECO:0000313" key="10">
    <source>
        <dbReference type="Proteomes" id="UP000003416"/>
    </source>
</evidence>
<dbReference type="AlphaFoldDB" id="F3PXI3"/>
<keyword evidence="7" id="KW-1133">Transmembrane helix</keyword>
<dbReference type="RefSeq" id="WP_009126688.1">
    <property type="nucleotide sequence ID" value="NZ_GL882691.1"/>
</dbReference>
<dbReference type="InterPro" id="IPR017896">
    <property type="entry name" value="4Fe4S_Fe-S-bd"/>
</dbReference>
<dbReference type="PANTHER" id="PTHR30176:SF3">
    <property type="entry name" value="FERREDOXIN-TYPE PROTEIN NAPH"/>
    <property type="match status" value="1"/>
</dbReference>
<sequence>MLRTIRLTLAIVFFVLITLLFLDFTGALHTWFGWMAKIQFLPAVLGLNIGIILLLVILTLVCGRVYCSVICPLGVFQDIISWLSGKRKKNRFRYSPALTWLRYCMLGIFLLAIIGGLGSFVALLAPYSAYGRIASGFFAPVYQWANNGLAYLAERAGSYAFYETEIWIKSLPTLAIAGMTAVILIILAARGGRTYCNTICPVGTVLGFLSKYSLFKPVIDTAKCNGCGLCARNCKASCIDSKAHEIDYSRCVACMDCINKCRQGAITYTRRRPNPEPTTAKGTSVTAEQINDTRRAFLSTTALLAATAAVKAQEKKVDGGLAVIEEKKIPERAVQITPPGSLSARNFAQHCTACQLCVSVCPNQVLRPSGNLMKLMQPEMSYERGYCRPECTKCSEVCPAGAIHPITKADKSAIQIGHAVWIKENCICVTDHVDCGNCARHCPAGAIQMVPSNPKNEQSIKIPVVNTERCIGCGACENLCPSRPFSAIYVEGHKMHRTV</sequence>
<feature type="domain" description="4Fe-4S ferredoxin-type" evidence="8">
    <location>
        <begin position="376"/>
        <end position="408"/>
    </location>
</feature>
<name>F3PXI3_9BACE</name>
<evidence type="ECO:0000256" key="6">
    <source>
        <dbReference type="ARBA" id="ARBA00023014"/>
    </source>
</evidence>
<keyword evidence="7" id="KW-0472">Membrane</keyword>
<feature type="domain" description="4Fe-4S ferredoxin-type" evidence="8">
    <location>
        <begin position="418"/>
        <end position="452"/>
    </location>
</feature>
<evidence type="ECO:0000313" key="9">
    <source>
        <dbReference type="EMBL" id="EGF51565.1"/>
    </source>
</evidence>
<feature type="domain" description="4Fe-4S ferredoxin-type" evidence="8">
    <location>
        <begin position="340"/>
        <end position="371"/>
    </location>
</feature>
<keyword evidence="6" id="KW-0411">Iron-sulfur</keyword>
<feature type="transmembrane region" description="Helical" evidence="7">
    <location>
        <begin position="166"/>
        <end position="189"/>
    </location>
</feature>
<dbReference type="GO" id="GO:0051539">
    <property type="term" value="F:4 iron, 4 sulfur cluster binding"/>
    <property type="evidence" value="ECO:0007669"/>
    <property type="project" value="UniProtKB-KW"/>
</dbReference>
<evidence type="ECO:0000256" key="2">
    <source>
        <dbReference type="ARBA" id="ARBA00022485"/>
    </source>
</evidence>
<keyword evidence="4" id="KW-0249">Electron transport</keyword>
<proteinExistence type="predicted"/>
<evidence type="ECO:0000259" key="8">
    <source>
        <dbReference type="PROSITE" id="PS51379"/>
    </source>
</evidence>
<gene>
    <name evidence="9" type="ORF">HMPREF9446_03481</name>
</gene>
<dbReference type="Pfam" id="PF12801">
    <property type="entry name" value="Fer4_5"/>
    <property type="match status" value="2"/>
</dbReference>
<accession>F3PXI3</accession>
<keyword evidence="10" id="KW-1185">Reference proteome</keyword>
<evidence type="ECO:0000256" key="3">
    <source>
        <dbReference type="ARBA" id="ARBA00022723"/>
    </source>
</evidence>
<reference evidence="9 10" key="1">
    <citation type="submission" date="2011-02" db="EMBL/GenBank/DDBJ databases">
        <authorList>
            <person name="Weinstock G."/>
            <person name="Sodergren E."/>
            <person name="Clifton S."/>
            <person name="Fulton L."/>
            <person name="Fulton B."/>
            <person name="Courtney L."/>
            <person name="Fronick C."/>
            <person name="Harrison M."/>
            <person name="Strong C."/>
            <person name="Farmer C."/>
            <person name="Delahaunty K."/>
            <person name="Markovic C."/>
            <person name="Hall O."/>
            <person name="Minx P."/>
            <person name="Tomlinson C."/>
            <person name="Mitreva M."/>
            <person name="Hou S."/>
            <person name="Chen J."/>
            <person name="Wollam A."/>
            <person name="Pepin K.H."/>
            <person name="Johnson M."/>
            <person name="Bhonagiri V."/>
            <person name="Zhang X."/>
            <person name="Suruliraj S."/>
            <person name="Warren W."/>
            <person name="Chinwalla A."/>
            <person name="Mardis E.R."/>
            <person name="Wilson R.K."/>
        </authorList>
    </citation>
    <scope>NUCLEOTIDE SEQUENCE [LARGE SCALE GENOMIC DNA]</scope>
    <source>
        <strain evidence="9 10">YIT 12057</strain>
    </source>
</reference>